<dbReference type="InterPro" id="IPR027417">
    <property type="entry name" value="P-loop_NTPase"/>
</dbReference>
<dbReference type="PANTHER" id="PTHR36766:SF30">
    <property type="entry name" value="TIR-NBS TYPE DISEASE RESISTANCE PROTEIN-RELATED"/>
    <property type="match status" value="1"/>
</dbReference>
<organism evidence="3 4">
    <name type="scientific">Floridaenema fluviatile BLCC-F154</name>
    <dbReference type="NCBI Taxonomy" id="3153640"/>
    <lineage>
        <taxon>Bacteria</taxon>
        <taxon>Bacillati</taxon>
        <taxon>Cyanobacteriota</taxon>
        <taxon>Cyanophyceae</taxon>
        <taxon>Oscillatoriophycideae</taxon>
        <taxon>Aerosakkonematales</taxon>
        <taxon>Aerosakkonemataceae</taxon>
        <taxon>Floridanema</taxon>
        <taxon>Floridanema fluviatile</taxon>
    </lineage>
</organism>
<evidence type="ECO:0000259" key="2">
    <source>
        <dbReference type="Pfam" id="PF26355"/>
    </source>
</evidence>
<feature type="domain" description="vWA-MoxR associated protein N-terminal HTH" evidence="2">
    <location>
        <begin position="1"/>
        <end position="80"/>
    </location>
</feature>
<feature type="domain" description="NB-ARC" evidence="1">
    <location>
        <begin position="126"/>
        <end position="226"/>
    </location>
</feature>
<dbReference type="SUPFAM" id="SSF52540">
    <property type="entry name" value="P-loop containing nucleoside triphosphate hydrolases"/>
    <property type="match status" value="1"/>
</dbReference>
<dbReference type="InterPro" id="IPR002182">
    <property type="entry name" value="NB-ARC"/>
</dbReference>
<protein>
    <submittedName>
        <fullName evidence="3">NB-ARC domain-containing protein</fullName>
    </submittedName>
</protein>
<sequence>MDIEQALEIVDAALKPDSLNKLDIILFRQAWDGKSYEEIAASSGYDVGHVKNVGAQLWKKLSCALGQRVTKTNFCCVLYRYAEIPNLQQQASAKRNIKNLFLKPNSVPQQDWGESIDVSYFYGRTTELAKLEQWIKKENCRLIALLGMGGIGKTVLSVKLAQQLQGEFEYVIWRSLRHAPPVEEKLGKILQFLFDNQPIVRNINEGISELVNFLQEHRCLLILDNIESIFQRGELAGKYGQAFQGYGELFKRMGEGLSKSCLVLTSREKPKEVAVLEGEALPVRCLQLSGLQLAEIPHLFNFKGNFSASASDWEIIEKYCAGNPLILKMLATQIQELFDGNVSYFISLWQQGEIRFENIYELLEEQVSRCSELEKEVLYWLAVNRRSVTLLELRNKILSWETRQKLPVVLMSLERRSLILKTSFGFTLIPVLMDYITNLIIQAITQEIKHNNKRLIYLIQLLQPQASREIQAEQINLILEPIVENLRKEFSSYKELKALLENILSEMRSQVSKLLGYGEINISYLKKVAVITNPKIQLVAHNHYPEPIADEIVCYPVSSTIGSGINYF</sequence>
<comment type="caution">
    <text evidence="3">The sequence shown here is derived from an EMBL/GenBank/DDBJ whole genome shotgun (WGS) entry which is preliminary data.</text>
</comment>
<reference evidence="3 4" key="1">
    <citation type="submission" date="2024-09" db="EMBL/GenBank/DDBJ databases">
        <title>Floridaenema gen nov. (Aerosakkonemataceae, Aerosakkonematales ord. nov., Cyanobacteria) from benthic tropical and subtropical fresh waters, with the description of four new species.</title>
        <authorList>
            <person name="Moretto J.A."/>
            <person name="Berthold D.E."/>
            <person name="Lefler F.W."/>
            <person name="Huang I.-S."/>
            <person name="Laughinghouse H. IV."/>
        </authorList>
    </citation>
    <scope>NUCLEOTIDE SEQUENCE [LARGE SCALE GENOMIC DNA]</scope>
    <source>
        <strain evidence="3 4">BLCC-F154</strain>
    </source>
</reference>
<proteinExistence type="predicted"/>
<dbReference type="PANTHER" id="PTHR36766">
    <property type="entry name" value="PLANT BROAD-SPECTRUM MILDEW RESISTANCE PROTEIN RPW8"/>
    <property type="match status" value="1"/>
</dbReference>
<dbReference type="EMBL" id="JBHFNS010000016">
    <property type="protein sequence ID" value="MFB2934055.1"/>
    <property type="molecule type" value="Genomic_DNA"/>
</dbReference>
<dbReference type="InterPro" id="IPR058651">
    <property type="entry name" value="HTH_VMAP-M9"/>
</dbReference>
<dbReference type="Pfam" id="PF26355">
    <property type="entry name" value="HTH_VMAP-M9"/>
    <property type="match status" value="1"/>
</dbReference>
<dbReference type="Proteomes" id="UP001576776">
    <property type="component" value="Unassembled WGS sequence"/>
</dbReference>
<dbReference type="RefSeq" id="WP_413255580.1">
    <property type="nucleotide sequence ID" value="NZ_JBHFNS010000016.1"/>
</dbReference>
<evidence type="ECO:0000259" key="1">
    <source>
        <dbReference type="Pfam" id="PF00931"/>
    </source>
</evidence>
<dbReference type="Pfam" id="PF00931">
    <property type="entry name" value="NB-ARC"/>
    <property type="match status" value="1"/>
</dbReference>
<evidence type="ECO:0000313" key="4">
    <source>
        <dbReference type="Proteomes" id="UP001576776"/>
    </source>
</evidence>
<evidence type="ECO:0000313" key="3">
    <source>
        <dbReference type="EMBL" id="MFB2934055.1"/>
    </source>
</evidence>
<keyword evidence="4" id="KW-1185">Reference proteome</keyword>
<gene>
    <name evidence="3" type="ORF">ACE1B6_02140</name>
</gene>
<name>A0ABV4Y5H0_9CYAN</name>
<dbReference type="Gene3D" id="3.40.50.300">
    <property type="entry name" value="P-loop containing nucleotide triphosphate hydrolases"/>
    <property type="match status" value="1"/>
</dbReference>
<accession>A0ABV4Y5H0</accession>
<dbReference type="PRINTS" id="PR00364">
    <property type="entry name" value="DISEASERSIST"/>
</dbReference>